<proteinExistence type="predicted"/>
<dbReference type="InterPro" id="IPR036513">
    <property type="entry name" value="STAS_dom_sf"/>
</dbReference>
<protein>
    <submittedName>
        <fullName evidence="2">Anti-anti-sigma factor</fullName>
    </submittedName>
</protein>
<dbReference type="EMBL" id="FWXT01000003">
    <property type="protein sequence ID" value="SMC95418.1"/>
    <property type="molecule type" value="Genomic_DNA"/>
</dbReference>
<reference evidence="3" key="1">
    <citation type="submission" date="2017-04" db="EMBL/GenBank/DDBJ databases">
        <authorList>
            <person name="Varghese N."/>
            <person name="Submissions S."/>
        </authorList>
    </citation>
    <scope>NUCLEOTIDE SEQUENCE [LARGE SCALE GENOMIC DNA]</scope>
    <source>
        <strain evidence="3">DSM 12126</strain>
    </source>
</reference>
<evidence type="ECO:0000313" key="2">
    <source>
        <dbReference type="EMBL" id="SMC95418.1"/>
    </source>
</evidence>
<feature type="domain" description="STAS" evidence="1">
    <location>
        <begin position="6"/>
        <end position="108"/>
    </location>
</feature>
<name>A0A1W2DEN7_9SPHI</name>
<evidence type="ECO:0000313" key="3">
    <source>
        <dbReference type="Proteomes" id="UP000192756"/>
    </source>
</evidence>
<keyword evidence="3" id="KW-1185">Reference proteome</keyword>
<dbReference type="STRING" id="151894.SAMN04488524_3644"/>
<sequence length="128" mass="14214">MKFSVDKHEKYVVLKLNESKLTNDNTPKLKSEFILLNTEGYCNIVVDLSAVKQCDDSQDLSSLLFGDRLCKKANGLFIVTGVNEVVAKILEMSNLDQSLTIVAKVDEATDLIFMEEIEKELLGGVDKG</sequence>
<dbReference type="OrthoDB" id="9796110at2"/>
<dbReference type="Pfam" id="PF01740">
    <property type="entry name" value="STAS"/>
    <property type="match status" value="1"/>
</dbReference>
<dbReference type="CDD" id="cd07043">
    <property type="entry name" value="STAS_anti-anti-sigma_factors"/>
    <property type="match status" value="1"/>
</dbReference>
<dbReference type="Proteomes" id="UP000192756">
    <property type="component" value="Unassembled WGS sequence"/>
</dbReference>
<dbReference type="AlphaFoldDB" id="A0A1W2DEN7"/>
<dbReference type="Gene3D" id="3.30.750.24">
    <property type="entry name" value="STAS domain"/>
    <property type="match status" value="1"/>
</dbReference>
<evidence type="ECO:0000259" key="1">
    <source>
        <dbReference type="Pfam" id="PF01740"/>
    </source>
</evidence>
<dbReference type="InterPro" id="IPR002645">
    <property type="entry name" value="STAS_dom"/>
</dbReference>
<accession>A0A1W2DEN7</accession>
<organism evidence="2 3">
    <name type="scientific">Pedobacter africanus</name>
    <dbReference type="NCBI Taxonomy" id="151894"/>
    <lineage>
        <taxon>Bacteria</taxon>
        <taxon>Pseudomonadati</taxon>
        <taxon>Bacteroidota</taxon>
        <taxon>Sphingobacteriia</taxon>
        <taxon>Sphingobacteriales</taxon>
        <taxon>Sphingobacteriaceae</taxon>
        <taxon>Pedobacter</taxon>
    </lineage>
</organism>
<dbReference type="RefSeq" id="WP_084240432.1">
    <property type="nucleotide sequence ID" value="NZ_FWXT01000003.1"/>
</dbReference>
<dbReference type="SUPFAM" id="SSF52091">
    <property type="entry name" value="SpoIIaa-like"/>
    <property type="match status" value="1"/>
</dbReference>
<gene>
    <name evidence="2" type="ORF">SAMN04488524_3644</name>
</gene>